<feature type="domain" description="PRANC" evidence="4">
    <location>
        <begin position="501"/>
        <end position="589"/>
    </location>
</feature>
<dbReference type="SUPFAM" id="SSF48403">
    <property type="entry name" value="Ankyrin repeat"/>
    <property type="match status" value="2"/>
</dbReference>
<feature type="repeat" description="ANK" evidence="3">
    <location>
        <begin position="348"/>
        <end position="380"/>
    </location>
</feature>
<evidence type="ECO:0000259" key="4">
    <source>
        <dbReference type="Pfam" id="PF09372"/>
    </source>
</evidence>
<dbReference type="PANTHER" id="PTHR24198:SF165">
    <property type="entry name" value="ANKYRIN REPEAT-CONTAINING PROTEIN-RELATED"/>
    <property type="match status" value="1"/>
</dbReference>
<dbReference type="PROSITE" id="PS50297">
    <property type="entry name" value="ANK_REP_REGION"/>
    <property type="match status" value="1"/>
</dbReference>
<dbReference type="SMART" id="SM00248">
    <property type="entry name" value="ANK"/>
    <property type="match status" value="9"/>
</dbReference>
<organism evidence="5">
    <name type="scientific">Apapanepox virus</name>
    <dbReference type="NCBI Taxonomy" id="3049969"/>
    <lineage>
        <taxon>Viruses</taxon>
        <taxon>Varidnaviria</taxon>
        <taxon>Bamfordvirae</taxon>
        <taxon>Nucleocytoviricota</taxon>
        <taxon>Pokkesviricetes</taxon>
        <taxon>Chitovirales</taxon>
        <taxon>Poxviridae</taxon>
        <taxon>Chordopoxvirinae</taxon>
        <taxon>Avipoxvirus</taxon>
    </lineage>
</organism>
<protein>
    <submittedName>
        <fullName evidence="5">Ankyrin repeat containing protein</fullName>
    </submittedName>
</protein>
<evidence type="ECO:0000313" key="5">
    <source>
        <dbReference type="EMBL" id="WHV01482.1"/>
    </source>
</evidence>
<dbReference type="PROSITE" id="PS50088">
    <property type="entry name" value="ANK_REPEAT"/>
    <property type="match status" value="2"/>
</dbReference>
<reference evidence="5" key="1">
    <citation type="submission" date="2023-04" db="EMBL/GenBank/DDBJ databases">
        <title>Genomic characterization of avipoxvirus isolates from Apapne (Himatione sanguinea).</title>
        <authorList>
            <person name="Butt S.L."/>
            <person name="Do Nascimento G.M."/>
        </authorList>
    </citation>
    <scope>NUCLEOTIDE SEQUENCE</scope>
    <source>
        <strain evidence="5">APAPVX9</strain>
    </source>
</reference>
<evidence type="ECO:0000256" key="3">
    <source>
        <dbReference type="PROSITE-ProRule" id="PRU00023"/>
    </source>
</evidence>
<dbReference type="Gene3D" id="1.25.40.20">
    <property type="entry name" value="Ankyrin repeat-containing domain"/>
    <property type="match status" value="3"/>
</dbReference>
<dbReference type="InterPro" id="IPR036770">
    <property type="entry name" value="Ankyrin_rpt-contain_sf"/>
</dbReference>
<dbReference type="Pfam" id="PF12796">
    <property type="entry name" value="Ank_2"/>
    <property type="match status" value="2"/>
</dbReference>
<dbReference type="Pfam" id="PF09372">
    <property type="entry name" value="PRANC"/>
    <property type="match status" value="1"/>
</dbReference>
<evidence type="ECO:0000256" key="2">
    <source>
        <dbReference type="ARBA" id="ARBA00023043"/>
    </source>
</evidence>
<evidence type="ECO:0000256" key="1">
    <source>
        <dbReference type="ARBA" id="ARBA00022737"/>
    </source>
</evidence>
<gene>
    <name evidence="5" type="ORF">APAPVX9-036</name>
</gene>
<dbReference type="EMBL" id="OQ865377">
    <property type="protein sequence ID" value="WHV01482.1"/>
    <property type="molecule type" value="Genomic_DNA"/>
</dbReference>
<keyword evidence="2 3" id="KW-0040">ANK repeat</keyword>
<dbReference type="PANTHER" id="PTHR24198">
    <property type="entry name" value="ANKYRIN REPEAT AND PROTEIN KINASE DOMAIN-CONTAINING PROTEIN"/>
    <property type="match status" value="1"/>
</dbReference>
<accession>A0AAT9UPC0</accession>
<dbReference type="Pfam" id="PF00023">
    <property type="entry name" value="Ank"/>
    <property type="match status" value="1"/>
</dbReference>
<keyword evidence="1" id="KW-0677">Repeat</keyword>
<name>A0AAT9UPC0_9POXV</name>
<dbReference type="InterPro" id="IPR018272">
    <property type="entry name" value="PRANC_domain"/>
</dbReference>
<dbReference type="InterPro" id="IPR002110">
    <property type="entry name" value="Ankyrin_rpt"/>
</dbReference>
<sequence length="591" mass="68156">MVSDNIHLLVKSNDLKSVSILIENNNSVIEKKNKRNQTPVYAAIHNKLYEMTELLLLNNASLDLKIPPLIIATNNNDLQMIQLLIKHGAKINDAYLHDTPLMIALRSNYLDIAEYLLSLGAEFVKPRHKVIYSYLSNDAYELLFRFNCDVNIIDENFVTPMYYASKSYDLPLIELLLDNNVAVRNDLEKWYIMNKCMILLSVNIDILKRIYNTRVIEKTDDILLYAVRSSNLLAVRFILEQGHFTDPIELVFHRSPLYYALKKRDTKIIEELIKYGTGKLMTTLDTQTLPLVISSYDIDMIKKIINLIRGEIDAEYGITLLLHAIKTCNKEIVKLILDLGVPVNIDHHNILPLQKAIQKRKPEIFELLIYYGADVRMKNIYGDTPLHTAASTRHFYSIKRLLELGADINSVNIIGETPLYSMCMININTAPIRNKPKLYEYKEEKAMISHLMLLVQKDKDIINDNGYKRTVSVIGISPVHNAILLNCQKELDYLKTQYLANNYTLCDFILDKDDNSLARFFKHPKLSKIKTLNFYKSIGEKNIMISSNRYMLLSKASDFISKCIIKNIPTDISLHICKLLTNEELKKIINY</sequence>
<proteinExistence type="predicted"/>
<feature type="repeat" description="ANK" evidence="3">
    <location>
        <begin position="381"/>
        <end position="413"/>
    </location>
</feature>